<gene>
    <name evidence="1" type="ORF">IE53DRAFT_83228</name>
</gene>
<dbReference type="Proteomes" id="UP000245626">
    <property type="component" value="Unassembled WGS sequence"/>
</dbReference>
<name>A0ACD0NY00_9BASI</name>
<protein>
    <submittedName>
        <fullName evidence="1">Uncharacterized protein</fullName>
    </submittedName>
</protein>
<reference evidence="1 2" key="1">
    <citation type="journal article" date="2018" name="Mol. Biol. Evol.">
        <title>Broad Genomic Sampling Reveals a Smut Pathogenic Ancestry of the Fungal Clade Ustilaginomycotina.</title>
        <authorList>
            <person name="Kijpornyongpan T."/>
            <person name="Mondo S.J."/>
            <person name="Barry K."/>
            <person name="Sandor L."/>
            <person name="Lee J."/>
            <person name="Lipzen A."/>
            <person name="Pangilinan J."/>
            <person name="LaButti K."/>
            <person name="Hainaut M."/>
            <person name="Henrissat B."/>
            <person name="Grigoriev I.V."/>
            <person name="Spatafora J.W."/>
            <person name="Aime M.C."/>
        </authorList>
    </citation>
    <scope>NUCLEOTIDE SEQUENCE [LARGE SCALE GENOMIC DNA]</scope>
    <source>
        <strain evidence="1 2">SA 807</strain>
    </source>
</reference>
<proteinExistence type="predicted"/>
<evidence type="ECO:0000313" key="1">
    <source>
        <dbReference type="EMBL" id="PWN50656.1"/>
    </source>
</evidence>
<organism evidence="1 2">
    <name type="scientific">Violaceomyces palustris</name>
    <dbReference type="NCBI Taxonomy" id="1673888"/>
    <lineage>
        <taxon>Eukaryota</taxon>
        <taxon>Fungi</taxon>
        <taxon>Dikarya</taxon>
        <taxon>Basidiomycota</taxon>
        <taxon>Ustilaginomycotina</taxon>
        <taxon>Ustilaginomycetes</taxon>
        <taxon>Violaceomycetales</taxon>
        <taxon>Violaceomycetaceae</taxon>
        <taxon>Violaceomyces</taxon>
    </lineage>
</organism>
<evidence type="ECO:0000313" key="2">
    <source>
        <dbReference type="Proteomes" id="UP000245626"/>
    </source>
</evidence>
<accession>A0ACD0NY00</accession>
<sequence length="907" mass="100222">MPPARQHEQEPNQGGSFDHSSQRKNGKACIACRKSKVRCEVVDQLPCRRCKAHNYECKFQQDEDVAWRKRTEDTLSRLTSVIEGLITYRGTLDAEQQPPVARTTEDPQTNHPSSRHPSDSHPVEGSSQRGSSSSPSFASPNPLNRSRYHPYAAAGVQDQSPSNPNHIRELRETSSTSANWGDAMDTSSPEASSLLLASGSASRSRYVASELNANGSENPAPPPASLAPVSTLAPTSSFEDPLARFEGVNARSCPPPDPIPSDHQIHESSPTREATMQAPSFTHVSSSIPSPRILRRAADLPEVPRKRFHSNVVDRHSPYQHPDPRLGQEDPRLNVIRLGILSMHQARSLLVTYAREVQPFGFGFPDFPASPNLTPVLLSAITAAACLHSTPLVHKRRALRNDVLERACVDQVFELQNALDPESGIGVEEVIGAAVMVSYDGGETSWKLSRVARWWSERMPYERVPTSGLTVGEMVAILPPLRQISMLDRVRVWLSAYLVEAHQSLMLDRPTIEPEADPYQCCSLLLKKVKSASYPSSVSTAKGEVSHQDLVLCAHAKLACILLHAREAQRLFSDRFQEGHDQVGLSSGSETPRDAFEITSPSSHASSSRPRHTPSISSSAGIRETDPLASVMGGDRGGGEKEKEDDEEQEEEERVSAGKRRPDWSEMSRNVEAWHLETRWYLSRSPRGEDEKDPSIACLELCHHLAASYVNSTSIELYPSNRANNWERDPTFSRESLEESLRLSRSIETLKVSSLAAIKMVNPRNGRGKEGKDKGVGRGSLELCKSLAKLPSFLVFLLIQSASLLLRFVNLREYTLSDYEVDEMVQEVSDFVEGLENQIQDSCSSLNNNNNNNNNNNKPRRRDSGVVGQDRDAGMEFPCHHSNVVDHPALTSLLALREALDATLAAL</sequence>
<keyword evidence="2" id="KW-1185">Reference proteome</keyword>
<dbReference type="EMBL" id="KZ819910">
    <property type="protein sequence ID" value="PWN50656.1"/>
    <property type="molecule type" value="Genomic_DNA"/>
</dbReference>